<evidence type="ECO:0000313" key="4">
    <source>
        <dbReference type="Proteomes" id="UP001161691"/>
    </source>
</evidence>
<reference evidence="3" key="1">
    <citation type="submission" date="2023-04" db="EMBL/GenBank/DDBJ databases">
        <title>Comparative genomic analysis of Cohnella hashimotonis sp. nov., isolated from the International Space Station.</title>
        <authorList>
            <person name="Venkateswaran K."/>
            <person name="Simpson A."/>
        </authorList>
    </citation>
    <scope>NUCLEOTIDE SEQUENCE</scope>
    <source>
        <strain evidence="3">F6_2S_P_1</strain>
    </source>
</reference>
<accession>A0ABT6TR81</accession>
<dbReference type="Proteomes" id="UP001161691">
    <property type="component" value="Unassembled WGS sequence"/>
</dbReference>
<evidence type="ECO:0000256" key="2">
    <source>
        <dbReference type="SAM" id="Phobius"/>
    </source>
</evidence>
<keyword evidence="2" id="KW-0472">Membrane</keyword>
<feature type="region of interest" description="Disordered" evidence="1">
    <location>
        <begin position="129"/>
        <end position="179"/>
    </location>
</feature>
<protein>
    <submittedName>
        <fullName evidence="3">Uncharacterized protein</fullName>
    </submittedName>
</protein>
<gene>
    <name evidence="3" type="ORF">KB449_30800</name>
</gene>
<proteinExistence type="predicted"/>
<dbReference type="RefSeq" id="WP_282912007.1">
    <property type="nucleotide sequence ID" value="NZ_JAGRPV010000001.1"/>
</dbReference>
<feature type="transmembrane region" description="Helical" evidence="2">
    <location>
        <begin position="25"/>
        <end position="46"/>
    </location>
</feature>
<comment type="caution">
    <text evidence="3">The sequence shown here is derived from an EMBL/GenBank/DDBJ whole genome shotgun (WGS) entry which is preliminary data.</text>
</comment>
<evidence type="ECO:0000256" key="1">
    <source>
        <dbReference type="SAM" id="MobiDB-lite"/>
    </source>
</evidence>
<organism evidence="3 4">
    <name type="scientific">Cohnella hashimotonis</name>
    <dbReference type="NCBI Taxonomy" id="2826895"/>
    <lineage>
        <taxon>Bacteria</taxon>
        <taxon>Bacillati</taxon>
        <taxon>Bacillota</taxon>
        <taxon>Bacilli</taxon>
        <taxon>Bacillales</taxon>
        <taxon>Paenibacillaceae</taxon>
        <taxon>Cohnella</taxon>
    </lineage>
</organism>
<keyword evidence="2" id="KW-0812">Transmembrane</keyword>
<name>A0ABT6TR81_9BACL</name>
<dbReference type="EMBL" id="JAGRPV010000001">
    <property type="protein sequence ID" value="MDI4649361.1"/>
    <property type="molecule type" value="Genomic_DNA"/>
</dbReference>
<keyword evidence="2" id="KW-1133">Transmembrane helix</keyword>
<evidence type="ECO:0000313" key="3">
    <source>
        <dbReference type="EMBL" id="MDI4649361.1"/>
    </source>
</evidence>
<keyword evidence="4" id="KW-1185">Reference proteome</keyword>
<sequence>MTSSPASPAPLHRKDRRRRSLRTKWMLLISIAVFISLTACTLMLFATVRSSLQRSFADANAVQVESATREMRMLTEQYEKSLEQLSMSIGTLAASAGRPDEPIGQLLRETQAKDPALQSVFFIRASDGHTLSSSSASPPADDRQSSIYRLAAQEKSTAWTSVHLDQPPARWLSPSSRLS</sequence>